<organism evidence="2 3">
    <name type="scientific">Enterocloster lavalensis</name>
    <dbReference type="NCBI Taxonomy" id="460384"/>
    <lineage>
        <taxon>Bacteria</taxon>
        <taxon>Bacillati</taxon>
        <taxon>Bacillota</taxon>
        <taxon>Clostridia</taxon>
        <taxon>Lachnospirales</taxon>
        <taxon>Lachnospiraceae</taxon>
        <taxon>Enterocloster</taxon>
    </lineage>
</organism>
<dbReference type="AlphaFoldDB" id="A0A1I0AFV5"/>
<dbReference type="STRING" id="460384.SAMN05216313_10120"/>
<evidence type="ECO:0000313" key="2">
    <source>
        <dbReference type="EMBL" id="SES93136.1"/>
    </source>
</evidence>
<keyword evidence="3" id="KW-1185">Reference proteome</keyword>
<dbReference type="GeneID" id="93277851"/>
<accession>A0A1I0AFV5</accession>
<evidence type="ECO:0000313" key="3">
    <source>
        <dbReference type="Proteomes" id="UP000198508"/>
    </source>
</evidence>
<sequence>MSLKPLKKSDMNKEWMRTRRDKPRKIQPEYHLIVTEGTNTEPAYFSAVRDTVNRRYRGKVQLDIFGEGDNTLSLLERARQRKRMSPYVYKHVWVVYDTDDFPARHIDKTAVLCKEISTEETEYHAIWSNQCIELWFLLHFGYMHSDLHRNAYWPKLSECLERIDAGCYKKNREDMYTVLCPYIEFAIHNAKRLDAENAGKPPSQSAPGTKVFELIEKLSPYLLAEDM</sequence>
<dbReference type="RefSeq" id="WP_092360301.1">
    <property type="nucleotide sequence ID" value="NZ_FOIM01000001.1"/>
</dbReference>
<evidence type="ECO:0000256" key="1">
    <source>
        <dbReference type="SAM" id="MobiDB-lite"/>
    </source>
</evidence>
<dbReference type="EMBL" id="FOIM01000001">
    <property type="protein sequence ID" value="SES93136.1"/>
    <property type="molecule type" value="Genomic_DNA"/>
</dbReference>
<reference evidence="3" key="1">
    <citation type="submission" date="2016-10" db="EMBL/GenBank/DDBJ databases">
        <authorList>
            <person name="Varghese N."/>
            <person name="Submissions S."/>
        </authorList>
    </citation>
    <scope>NUCLEOTIDE SEQUENCE [LARGE SCALE GENOMIC DNA]</scope>
    <source>
        <strain evidence="3">NLAE-zl-G277</strain>
    </source>
</reference>
<feature type="region of interest" description="Disordered" evidence="1">
    <location>
        <begin position="1"/>
        <end position="20"/>
    </location>
</feature>
<name>A0A1I0AFV5_9FIRM</name>
<proteinExistence type="predicted"/>
<gene>
    <name evidence="2" type="ORF">SAMN05216313_10120</name>
</gene>
<dbReference type="Pfam" id="PF13707">
    <property type="entry name" value="RloB"/>
    <property type="match status" value="1"/>
</dbReference>
<dbReference type="InterPro" id="IPR025591">
    <property type="entry name" value="RloB"/>
</dbReference>
<protein>
    <submittedName>
        <fullName evidence="2">RloB-like protein</fullName>
    </submittedName>
</protein>
<dbReference type="Proteomes" id="UP000198508">
    <property type="component" value="Unassembled WGS sequence"/>
</dbReference>
<feature type="compositionally biased region" description="Basic and acidic residues" evidence="1">
    <location>
        <begin position="7"/>
        <end position="20"/>
    </location>
</feature>